<accession>A0A6S7IW75</accession>
<comment type="caution">
    <text evidence="1">The sequence shown here is derived from an EMBL/GenBank/DDBJ whole genome shotgun (WGS) entry which is preliminary data.</text>
</comment>
<evidence type="ECO:0000313" key="2">
    <source>
        <dbReference type="Proteomes" id="UP001152795"/>
    </source>
</evidence>
<sequence length="98" mass="10515">MSSSIKISTRYFCSLMVRLACAASLGSVRISASLIPLLFSYSIVCIFQGTTLCQASIVCIIIGLLYVSRAVYNIIAVIPHGGLPSFGYGWINVSDEVC</sequence>
<protein>
    <submittedName>
        <fullName evidence="1">Integral membrane GPR137B-like</fullName>
    </submittedName>
</protein>
<reference evidence="1" key="1">
    <citation type="submission" date="2020-04" db="EMBL/GenBank/DDBJ databases">
        <authorList>
            <person name="Alioto T."/>
            <person name="Alioto T."/>
            <person name="Gomez Garrido J."/>
        </authorList>
    </citation>
    <scope>NUCLEOTIDE SEQUENCE</scope>
    <source>
        <strain evidence="1">A484AB</strain>
    </source>
</reference>
<dbReference type="AlphaFoldDB" id="A0A6S7IW75"/>
<name>A0A6S7IW75_PARCT</name>
<evidence type="ECO:0000313" key="1">
    <source>
        <dbReference type="EMBL" id="CAB4021400.1"/>
    </source>
</evidence>
<dbReference type="Proteomes" id="UP001152795">
    <property type="component" value="Unassembled WGS sequence"/>
</dbReference>
<gene>
    <name evidence="1" type="ORF">PACLA_8A082083</name>
</gene>
<dbReference type="EMBL" id="CACRXK020011413">
    <property type="protein sequence ID" value="CAB4021400.1"/>
    <property type="molecule type" value="Genomic_DNA"/>
</dbReference>
<organism evidence="1 2">
    <name type="scientific">Paramuricea clavata</name>
    <name type="common">Red gorgonian</name>
    <name type="synonym">Violescent sea-whip</name>
    <dbReference type="NCBI Taxonomy" id="317549"/>
    <lineage>
        <taxon>Eukaryota</taxon>
        <taxon>Metazoa</taxon>
        <taxon>Cnidaria</taxon>
        <taxon>Anthozoa</taxon>
        <taxon>Octocorallia</taxon>
        <taxon>Malacalcyonacea</taxon>
        <taxon>Plexauridae</taxon>
        <taxon>Paramuricea</taxon>
    </lineage>
</organism>
<keyword evidence="2" id="KW-1185">Reference proteome</keyword>
<proteinExistence type="predicted"/>
<dbReference type="OrthoDB" id="192544at2759"/>